<dbReference type="NCBIfam" id="TIGR00011">
    <property type="entry name" value="YbaK_EbsC"/>
    <property type="match status" value="1"/>
</dbReference>
<dbReference type="Proteomes" id="UP000621454">
    <property type="component" value="Unassembled WGS sequence"/>
</dbReference>
<gene>
    <name evidence="6" type="primary">ebsC</name>
    <name evidence="6" type="ORF">GCM10011489_23350</name>
</gene>
<keyword evidence="2 4" id="KW-0648">Protein biosynthesis</keyword>
<dbReference type="AlphaFoldDB" id="A0A916WVU4"/>
<reference evidence="6" key="2">
    <citation type="submission" date="2020-09" db="EMBL/GenBank/DDBJ databases">
        <authorList>
            <person name="Sun Q."/>
            <person name="Zhou Y."/>
        </authorList>
    </citation>
    <scope>NUCLEOTIDE SEQUENCE</scope>
    <source>
        <strain evidence="6">CGMCC 1.12827</strain>
    </source>
</reference>
<evidence type="ECO:0000256" key="2">
    <source>
        <dbReference type="ARBA" id="ARBA00022917"/>
    </source>
</evidence>
<organism evidence="6 7">
    <name type="scientific">Gordonia jinhuaensis</name>
    <dbReference type="NCBI Taxonomy" id="1517702"/>
    <lineage>
        <taxon>Bacteria</taxon>
        <taxon>Bacillati</taxon>
        <taxon>Actinomycetota</taxon>
        <taxon>Actinomycetes</taxon>
        <taxon>Mycobacteriales</taxon>
        <taxon>Gordoniaceae</taxon>
        <taxon>Gordonia</taxon>
    </lineage>
</organism>
<sequence>MQRDRTHRYHLRMSATAAIAALESAKIPHEVHRYDHDPRTTSFGDEAVDAMCGALGVDPDQILKTLVVEADGALAVAVLPVSSQLSLKKVAKALGRSKAAMADTKKVTRSTGYVLGGVSPLGQKNPLPTVVDESATGWPSVLFSGGRRGLEIQVDPAELVRLTDATVADIRA</sequence>
<dbReference type="PIRSF" id="PIRSF006181">
    <property type="entry name" value="EbsC_YbaK"/>
    <property type="match status" value="1"/>
</dbReference>
<evidence type="ECO:0000256" key="4">
    <source>
        <dbReference type="PIRNR" id="PIRNR006181"/>
    </source>
</evidence>
<dbReference type="PANTHER" id="PTHR30411">
    <property type="entry name" value="CYTOPLASMIC PROTEIN"/>
    <property type="match status" value="1"/>
</dbReference>
<dbReference type="SUPFAM" id="SSF55826">
    <property type="entry name" value="YbaK/ProRS associated domain"/>
    <property type="match status" value="1"/>
</dbReference>
<dbReference type="GO" id="GO:0016829">
    <property type="term" value="F:lyase activity"/>
    <property type="evidence" value="ECO:0007669"/>
    <property type="project" value="UniProtKB-KW"/>
</dbReference>
<dbReference type="GO" id="GO:0006412">
    <property type="term" value="P:translation"/>
    <property type="evidence" value="ECO:0007669"/>
    <property type="project" value="UniProtKB-KW"/>
</dbReference>
<dbReference type="PANTHER" id="PTHR30411:SF0">
    <property type="entry name" value="CYS-TRNA(PRO)_CYS-TRNA(CYS) DEACYLASE YBAK"/>
    <property type="match status" value="1"/>
</dbReference>
<feature type="domain" description="YbaK/aminoacyl-tRNA synthetase-associated" evidence="5">
    <location>
        <begin position="48"/>
        <end position="162"/>
    </location>
</feature>
<evidence type="ECO:0000259" key="5">
    <source>
        <dbReference type="Pfam" id="PF04073"/>
    </source>
</evidence>
<protein>
    <recommendedName>
        <fullName evidence="4">Cys-tRNA(Pro)/Cys-tRNA(Cys) deacylase</fullName>
        <ecNumber evidence="4">4.2.-.-</ecNumber>
    </recommendedName>
</protein>
<dbReference type="Gene3D" id="3.90.960.10">
    <property type="entry name" value="YbaK/aminoacyl-tRNA synthetase-associated domain"/>
    <property type="match status" value="1"/>
</dbReference>
<evidence type="ECO:0000256" key="1">
    <source>
        <dbReference type="ARBA" id="ARBA00009798"/>
    </source>
</evidence>
<dbReference type="InterPro" id="IPR007214">
    <property type="entry name" value="YbaK/aa-tRNA-synth-assoc-dom"/>
</dbReference>
<accession>A0A916WVU4</accession>
<proteinExistence type="inferred from homology"/>
<dbReference type="Pfam" id="PF04073">
    <property type="entry name" value="tRNA_edit"/>
    <property type="match status" value="1"/>
</dbReference>
<dbReference type="EMBL" id="BMGC01000015">
    <property type="protein sequence ID" value="GGB34599.1"/>
    <property type="molecule type" value="Genomic_DNA"/>
</dbReference>
<keyword evidence="7" id="KW-1185">Reference proteome</keyword>
<dbReference type="InterPro" id="IPR004369">
    <property type="entry name" value="Prolyl-tRNA_editing_YbaK/EbsC"/>
</dbReference>
<evidence type="ECO:0000313" key="7">
    <source>
        <dbReference type="Proteomes" id="UP000621454"/>
    </source>
</evidence>
<evidence type="ECO:0000313" key="6">
    <source>
        <dbReference type="EMBL" id="GGB34599.1"/>
    </source>
</evidence>
<dbReference type="EC" id="4.2.-.-" evidence="4"/>
<evidence type="ECO:0000256" key="3">
    <source>
        <dbReference type="ARBA" id="ARBA00023239"/>
    </source>
</evidence>
<dbReference type="InterPro" id="IPR036754">
    <property type="entry name" value="YbaK/aa-tRNA-synt-asso_dom_sf"/>
</dbReference>
<dbReference type="CDD" id="cd00002">
    <property type="entry name" value="YbaK_deacylase"/>
    <property type="match status" value="1"/>
</dbReference>
<dbReference type="GO" id="GO:0002161">
    <property type="term" value="F:aminoacyl-tRNA deacylase activity"/>
    <property type="evidence" value="ECO:0007669"/>
    <property type="project" value="InterPro"/>
</dbReference>
<name>A0A916WVU4_9ACTN</name>
<keyword evidence="3 4" id="KW-0456">Lyase</keyword>
<reference evidence="6" key="1">
    <citation type="journal article" date="2014" name="Int. J. Syst. Evol. Microbiol.">
        <title>Complete genome sequence of Corynebacterium casei LMG S-19264T (=DSM 44701T), isolated from a smear-ripened cheese.</title>
        <authorList>
            <consortium name="US DOE Joint Genome Institute (JGI-PGF)"/>
            <person name="Walter F."/>
            <person name="Albersmeier A."/>
            <person name="Kalinowski J."/>
            <person name="Ruckert C."/>
        </authorList>
    </citation>
    <scope>NUCLEOTIDE SEQUENCE</scope>
    <source>
        <strain evidence="6">CGMCC 1.12827</strain>
    </source>
</reference>
<comment type="similarity">
    <text evidence="1 4">Belongs to the prolyl-tRNA editing family. YbaK/EbsC subfamily.</text>
</comment>
<comment type="caution">
    <text evidence="6">The sequence shown here is derived from an EMBL/GenBank/DDBJ whole genome shotgun (WGS) entry which is preliminary data.</text>
</comment>